<feature type="binding site" evidence="8">
    <location>
        <position position="120"/>
    </location>
    <ligand>
        <name>Mg(2+)</name>
        <dbReference type="ChEBI" id="CHEBI:18420"/>
        <label>2</label>
    </ligand>
</feature>
<dbReference type="Gene3D" id="3.30.1330.10">
    <property type="entry name" value="PurM-like, N-terminal domain"/>
    <property type="match status" value="2"/>
</dbReference>
<evidence type="ECO:0000256" key="5">
    <source>
        <dbReference type="ARBA" id="ARBA00022755"/>
    </source>
</evidence>
<feature type="binding site" evidence="8">
    <location>
        <position position="50"/>
    </location>
    <ligand>
        <name>ATP</name>
        <dbReference type="ChEBI" id="CHEBI:30616"/>
    </ligand>
</feature>
<dbReference type="PANTHER" id="PTHR43555">
    <property type="entry name" value="PHOSPHORIBOSYLFORMYLGLYCINAMIDINE SYNTHASE SUBUNIT PURL"/>
    <property type="match status" value="1"/>
</dbReference>
<dbReference type="Gene3D" id="3.90.650.10">
    <property type="entry name" value="PurM-like C-terminal domain"/>
    <property type="match status" value="2"/>
</dbReference>
<dbReference type="AlphaFoldDB" id="A0A4Y9EL31"/>
<dbReference type="CDD" id="cd02203">
    <property type="entry name" value="PurL_repeat1"/>
    <property type="match status" value="1"/>
</dbReference>
<evidence type="ECO:0000256" key="8">
    <source>
        <dbReference type="HAMAP-Rule" id="MF_00420"/>
    </source>
</evidence>
<comment type="pathway">
    <text evidence="8">Purine metabolism; IMP biosynthesis via de novo pathway; 5-amino-1-(5-phospho-D-ribosyl)imidazole from N(2)-formyl-N(1)-(5-phospho-D-ribosyl)glycinamide: step 1/2.</text>
</comment>
<organism evidence="12 13">
    <name type="scientific">Glacieibacterium arshaanense</name>
    <dbReference type="NCBI Taxonomy" id="2511025"/>
    <lineage>
        <taxon>Bacteria</taxon>
        <taxon>Pseudomonadati</taxon>
        <taxon>Pseudomonadota</taxon>
        <taxon>Alphaproteobacteria</taxon>
        <taxon>Sphingomonadales</taxon>
        <taxon>Sphingosinicellaceae</taxon>
        <taxon>Glacieibacterium</taxon>
    </lineage>
</organism>
<feature type="domain" description="PurM-like C-terminal" evidence="10">
    <location>
        <begin position="576"/>
        <end position="678"/>
    </location>
</feature>
<comment type="caution">
    <text evidence="12">The sequence shown here is derived from an EMBL/GenBank/DDBJ whole genome shotgun (WGS) entry which is preliminary data.</text>
</comment>
<feature type="binding site" evidence="8">
    <location>
        <begin position="97"/>
        <end position="100"/>
    </location>
    <ligand>
        <name>substrate</name>
    </ligand>
</feature>
<proteinExistence type="inferred from homology"/>
<comment type="subcellular location">
    <subcellularLocation>
        <location evidence="8">Cytoplasm</location>
    </subcellularLocation>
</comment>
<feature type="binding site" evidence="8">
    <location>
        <position position="96"/>
    </location>
    <ligand>
        <name>Mg(2+)</name>
        <dbReference type="ChEBI" id="CHEBI:18420"/>
        <label>1</label>
    </ligand>
</feature>
<dbReference type="InterPro" id="IPR010918">
    <property type="entry name" value="PurM-like_C_dom"/>
</dbReference>
<evidence type="ECO:0000256" key="1">
    <source>
        <dbReference type="ARBA" id="ARBA00022490"/>
    </source>
</evidence>
<evidence type="ECO:0000259" key="9">
    <source>
        <dbReference type="Pfam" id="PF00586"/>
    </source>
</evidence>
<dbReference type="InterPro" id="IPR041609">
    <property type="entry name" value="PurL_linker"/>
</dbReference>
<dbReference type="Proteomes" id="UP000297737">
    <property type="component" value="Unassembled WGS sequence"/>
</dbReference>
<feature type="binding site" evidence="8">
    <location>
        <position position="494"/>
    </location>
    <ligand>
        <name>ATP</name>
        <dbReference type="ChEBI" id="CHEBI:30616"/>
    </ligand>
</feature>
<name>A0A4Y9EL31_9SPHN</name>
<dbReference type="RefSeq" id="WP_135246918.1">
    <property type="nucleotide sequence ID" value="NZ_SIHO01000003.1"/>
</dbReference>
<feature type="binding site" evidence="8">
    <location>
        <position position="94"/>
    </location>
    <ligand>
        <name>ATP</name>
        <dbReference type="ChEBI" id="CHEBI:30616"/>
    </ligand>
</feature>
<dbReference type="InterPro" id="IPR036921">
    <property type="entry name" value="PurM-like_N_sf"/>
</dbReference>
<dbReference type="PIRSF" id="PIRSF001587">
    <property type="entry name" value="FGAM_synthase_II"/>
    <property type="match status" value="1"/>
</dbReference>
<comment type="subunit">
    <text evidence="8">Monomer. Part of the FGAM synthase complex composed of 1 PurL, 1 PurQ and 2 PurS subunits.</text>
</comment>
<keyword evidence="5 8" id="KW-0658">Purine biosynthesis</keyword>
<comment type="similarity">
    <text evidence="8">Belongs to the FGAMS family.</text>
</comment>
<feature type="active site" evidence="8">
    <location>
        <position position="47"/>
    </location>
</feature>
<dbReference type="SUPFAM" id="SSF56042">
    <property type="entry name" value="PurM C-terminal domain-like"/>
    <property type="match status" value="2"/>
</dbReference>
<keyword evidence="4 8" id="KW-0547">Nucleotide-binding</keyword>
<dbReference type="EMBL" id="SIHO01000003">
    <property type="protein sequence ID" value="TFU01414.1"/>
    <property type="molecule type" value="Genomic_DNA"/>
</dbReference>
<dbReference type="HAMAP" id="MF_00420">
    <property type="entry name" value="PurL_2"/>
    <property type="match status" value="1"/>
</dbReference>
<evidence type="ECO:0000256" key="6">
    <source>
        <dbReference type="ARBA" id="ARBA00022840"/>
    </source>
</evidence>
<dbReference type="GO" id="GO:0005524">
    <property type="term" value="F:ATP binding"/>
    <property type="evidence" value="ECO:0007669"/>
    <property type="project" value="UniProtKB-UniRule"/>
</dbReference>
<dbReference type="InterPro" id="IPR036676">
    <property type="entry name" value="PurM-like_C_sf"/>
</dbReference>
<dbReference type="Pfam" id="PF00586">
    <property type="entry name" value="AIRS"/>
    <property type="match status" value="2"/>
</dbReference>
<dbReference type="PANTHER" id="PTHR43555:SF1">
    <property type="entry name" value="PHOSPHORIBOSYLFORMYLGLYCINAMIDINE SYNTHASE SUBUNIT PURL"/>
    <property type="match status" value="1"/>
</dbReference>
<feature type="binding site" evidence="8">
    <location>
        <begin position="315"/>
        <end position="317"/>
    </location>
    <ligand>
        <name>substrate</name>
    </ligand>
</feature>
<dbReference type="CDD" id="cd02204">
    <property type="entry name" value="PurL_repeat2"/>
    <property type="match status" value="1"/>
</dbReference>
<dbReference type="NCBIfam" id="NF002290">
    <property type="entry name" value="PRK01213.1"/>
    <property type="match status" value="1"/>
</dbReference>
<evidence type="ECO:0000256" key="4">
    <source>
        <dbReference type="ARBA" id="ARBA00022741"/>
    </source>
</evidence>
<dbReference type="NCBIfam" id="TIGR01736">
    <property type="entry name" value="FGAM_synth_II"/>
    <property type="match status" value="1"/>
</dbReference>
<reference evidence="12 13" key="1">
    <citation type="submission" date="2019-02" db="EMBL/GenBank/DDBJ databases">
        <title>Polymorphobacter sp. isolated from the lake at the Tibet of China.</title>
        <authorList>
            <person name="Li A."/>
        </authorList>
    </citation>
    <scope>NUCLEOTIDE SEQUENCE [LARGE SCALE GENOMIC DNA]</scope>
    <source>
        <strain evidence="12 13">DJ1R-1</strain>
    </source>
</reference>
<dbReference type="GO" id="GO:0006189">
    <property type="term" value="P:'de novo' IMP biosynthetic process"/>
    <property type="evidence" value="ECO:0007669"/>
    <property type="project" value="UniProtKB-UniRule"/>
</dbReference>
<feature type="binding site" evidence="8">
    <location>
        <position position="534"/>
    </location>
    <ligand>
        <name>substrate</name>
    </ligand>
</feature>
<dbReference type="SUPFAM" id="SSF55326">
    <property type="entry name" value="PurM N-terminal domain-like"/>
    <property type="match status" value="2"/>
</dbReference>
<accession>A0A4Y9EL31</accession>
<feature type="domain" description="PurM-like N-terminal" evidence="9">
    <location>
        <begin position="437"/>
        <end position="556"/>
    </location>
</feature>
<comment type="function">
    <text evidence="8">Part of the phosphoribosylformylglycinamidine synthase complex involved in the purines biosynthetic pathway. Catalyzes the ATP-dependent conversion of formylglycinamide ribonucleotide (FGAR) and glutamine to yield formylglycinamidine ribonucleotide (FGAM) and glutamate. The FGAM synthase complex is composed of three subunits. PurQ produces an ammonia molecule by converting glutamine to glutamate. PurL transfers the ammonia molecule to FGAR to form FGAM in an ATP-dependent manner. PurS interacts with PurQ and PurL and is thought to assist in the transfer of the ammonia molecule from PurQ to PurL.</text>
</comment>
<keyword evidence="3 8" id="KW-0479">Metal-binding</keyword>
<evidence type="ECO:0000256" key="3">
    <source>
        <dbReference type="ARBA" id="ARBA00022723"/>
    </source>
</evidence>
<evidence type="ECO:0000256" key="2">
    <source>
        <dbReference type="ARBA" id="ARBA00022598"/>
    </source>
</evidence>
<dbReference type="GO" id="GO:0005737">
    <property type="term" value="C:cytoplasm"/>
    <property type="evidence" value="ECO:0007669"/>
    <property type="project" value="UniProtKB-SubCell"/>
</dbReference>
<dbReference type="Pfam" id="PF02769">
    <property type="entry name" value="AIRS_C"/>
    <property type="match status" value="2"/>
</dbReference>
<dbReference type="FunFam" id="3.30.1330.10:FF:000004">
    <property type="entry name" value="Phosphoribosylformylglycinamidine synthase subunit PurL"/>
    <property type="match status" value="1"/>
</dbReference>
<feature type="binding site" evidence="8">
    <location>
        <position position="532"/>
    </location>
    <ligand>
        <name>Mg(2+)</name>
        <dbReference type="ChEBI" id="CHEBI:18420"/>
        <label>1</label>
    </ligand>
</feature>
<feature type="binding site" evidence="8">
    <location>
        <position position="119"/>
    </location>
    <ligand>
        <name>substrate</name>
    </ligand>
</feature>
<dbReference type="Pfam" id="PF18072">
    <property type="entry name" value="FGAR-AT_linker"/>
    <property type="match status" value="1"/>
</dbReference>
<dbReference type="InterPro" id="IPR016188">
    <property type="entry name" value="PurM-like_N"/>
</dbReference>
<comment type="catalytic activity">
    <reaction evidence="8">
        <text>N(2)-formyl-N(1)-(5-phospho-beta-D-ribosyl)glycinamide + L-glutamine + ATP + H2O = 2-formamido-N(1)-(5-O-phospho-beta-D-ribosyl)acetamidine + L-glutamate + ADP + phosphate + H(+)</text>
        <dbReference type="Rhea" id="RHEA:17129"/>
        <dbReference type="ChEBI" id="CHEBI:15377"/>
        <dbReference type="ChEBI" id="CHEBI:15378"/>
        <dbReference type="ChEBI" id="CHEBI:29985"/>
        <dbReference type="ChEBI" id="CHEBI:30616"/>
        <dbReference type="ChEBI" id="CHEBI:43474"/>
        <dbReference type="ChEBI" id="CHEBI:58359"/>
        <dbReference type="ChEBI" id="CHEBI:147286"/>
        <dbReference type="ChEBI" id="CHEBI:147287"/>
        <dbReference type="ChEBI" id="CHEBI:456216"/>
        <dbReference type="EC" id="6.3.5.3"/>
    </reaction>
</comment>
<feature type="binding site" evidence="8">
    <location>
        <position position="531"/>
    </location>
    <ligand>
        <name>ATP</name>
        <dbReference type="ChEBI" id="CHEBI:30616"/>
    </ligand>
</feature>
<keyword evidence="7 8" id="KW-0460">Magnesium</keyword>
<keyword evidence="13" id="KW-1185">Reference proteome</keyword>
<feature type="active site" description="Proton acceptor" evidence="8">
    <location>
        <position position="98"/>
    </location>
</feature>
<dbReference type="InterPro" id="IPR010074">
    <property type="entry name" value="PRibForGlyAmidine_synth_PurL"/>
</dbReference>
<keyword evidence="2 8" id="KW-0436">Ligase</keyword>
<protein>
    <recommendedName>
        <fullName evidence="8">Phosphoribosylformylglycinamidine synthase subunit PurL</fullName>
        <shortName evidence="8">FGAM synthase</shortName>
        <ecNumber evidence="8">6.3.5.3</ecNumber>
    </recommendedName>
    <alternativeName>
        <fullName evidence="8">Formylglycinamide ribonucleotide amidotransferase subunit II</fullName>
        <shortName evidence="8">FGAR amidotransferase II</shortName>
        <shortName evidence="8">FGAR-AT II</shortName>
    </alternativeName>
    <alternativeName>
        <fullName evidence="8">Glutamine amidotransferase PurL</fullName>
    </alternativeName>
    <alternativeName>
        <fullName evidence="8">Phosphoribosylformylglycinamidine synthase subunit II</fullName>
    </alternativeName>
</protein>
<gene>
    <name evidence="8 12" type="primary">purL</name>
    <name evidence="12" type="ORF">EUV02_14120</name>
</gene>
<feature type="domain" description="PurM-like C-terminal" evidence="10">
    <location>
        <begin position="205"/>
        <end position="358"/>
    </location>
</feature>
<dbReference type="OrthoDB" id="9804441at2"/>
<evidence type="ECO:0000313" key="13">
    <source>
        <dbReference type="Proteomes" id="UP000297737"/>
    </source>
</evidence>
<sequence>MSHAEITPAIVAEHGFTPDEYDVLVASLGRVPNMLELGIFSVMWSEHCSYKSSRIHLAKLPTKAPWVIHGPGENAGVIDIGAGPDGAPMAAIFKMESHNHPSFIEPYQGAATGVGGILRDVFTMGARPVANMNALRFGRPDAPKMRHLIKGVVAGIGGYGNCVGVPTVGGETNFHASYDGNILVNAMTVGTARQDKIFLSAAAGVGNPMIYVGSKTGRDGIHGATMASAEFTEESEDKRPTVQVGDPFTEKLLIEACLELMASDAIVAIQDMGAAGLTSSSVEMASKGGVGLRLDLDKVPCREDRMTPYEMMLSESQERMLMVLKPGREAFAEAIFHKWELDFAVIGEVTDTERLVLTFHGDTVADIPLGPLADNAPKYDRAHVPTPKRAPLGAVSESTDLGADLLKLMACPDLASKRWIWEQYDHMVGADTLQRPGGDAAVVRLHGTQKALAITTDCTPRYCFADPYEGGKQAVAETWRNLIAVGALPLAITDCMNFGNPQRPEIMGQFVGCIEGMAAACKALDYPVVSGNVSLYNETNGTGIMPTPAIGGVGLIEDYTKSMSLAFKAVEQDIWLIGGGDTDTHLGQSLYLRECLGREDGPPPAVDLAAERAAGDFVAMLIGTGQLTAVHDISDGGLLVAVTEMALAGNIGATLFDLDTGGAFGEGQGRYLVTLPAANVVDAPVPMRRVGRTGGDSIIIGAKTKVKLADLRAAHEGAFPAMMRDEI</sequence>
<dbReference type="UniPathway" id="UPA00074">
    <property type="reaction ID" value="UER00128"/>
</dbReference>
<evidence type="ECO:0000259" key="11">
    <source>
        <dbReference type="Pfam" id="PF18072"/>
    </source>
</evidence>
<feature type="domain" description="PurM-like N-terminal" evidence="9">
    <location>
        <begin position="72"/>
        <end position="191"/>
    </location>
</feature>
<dbReference type="GO" id="GO:0000287">
    <property type="term" value="F:magnesium ion binding"/>
    <property type="evidence" value="ECO:0007669"/>
    <property type="project" value="UniProtKB-UniRule"/>
</dbReference>
<keyword evidence="6 8" id="KW-0067">ATP-binding</keyword>
<dbReference type="EC" id="6.3.5.3" evidence="8"/>
<evidence type="ECO:0000313" key="12">
    <source>
        <dbReference type="EMBL" id="TFU01414.1"/>
    </source>
</evidence>
<evidence type="ECO:0000259" key="10">
    <source>
        <dbReference type="Pfam" id="PF02769"/>
    </source>
</evidence>
<keyword evidence="1 8" id="KW-0963">Cytoplasm</keyword>
<feature type="binding site" evidence="8">
    <location>
        <position position="271"/>
    </location>
    <ligand>
        <name>Mg(2+)</name>
        <dbReference type="ChEBI" id="CHEBI:18420"/>
        <label>2</label>
    </ligand>
</feature>
<comment type="caution">
    <text evidence="8">Lacks conserved residue(s) required for the propagation of feature annotation.</text>
</comment>
<dbReference type="GO" id="GO:0004642">
    <property type="term" value="F:phosphoribosylformylglycinamidine synthase activity"/>
    <property type="evidence" value="ECO:0007669"/>
    <property type="project" value="UniProtKB-UniRule"/>
</dbReference>
<feature type="binding site" evidence="8">
    <location>
        <position position="243"/>
    </location>
    <ligand>
        <name>substrate</name>
    </ligand>
</feature>
<feature type="domain" description="Phosphoribosylformylglycinamidine synthase linker" evidence="11">
    <location>
        <begin position="13"/>
        <end position="51"/>
    </location>
</feature>
<evidence type="ECO:0000256" key="7">
    <source>
        <dbReference type="ARBA" id="ARBA00022842"/>
    </source>
</evidence>